<dbReference type="GO" id="GO:0035251">
    <property type="term" value="F:UDP-glucosyltransferase activity"/>
    <property type="evidence" value="ECO:0007669"/>
    <property type="project" value="InterPro"/>
</dbReference>
<organism evidence="4 5">
    <name type="scientific">Carpinus fangiana</name>
    <dbReference type="NCBI Taxonomy" id="176857"/>
    <lineage>
        <taxon>Eukaryota</taxon>
        <taxon>Viridiplantae</taxon>
        <taxon>Streptophyta</taxon>
        <taxon>Embryophyta</taxon>
        <taxon>Tracheophyta</taxon>
        <taxon>Spermatophyta</taxon>
        <taxon>Magnoliopsida</taxon>
        <taxon>eudicotyledons</taxon>
        <taxon>Gunneridae</taxon>
        <taxon>Pentapetalae</taxon>
        <taxon>rosids</taxon>
        <taxon>fabids</taxon>
        <taxon>Fagales</taxon>
        <taxon>Betulaceae</taxon>
        <taxon>Carpinus</taxon>
    </lineage>
</organism>
<dbReference type="CDD" id="cd03784">
    <property type="entry name" value="GT1_Gtf-like"/>
    <property type="match status" value="1"/>
</dbReference>
<dbReference type="SUPFAM" id="SSF53756">
    <property type="entry name" value="UDP-Glycosyltransferase/glycogen phosphorylase"/>
    <property type="match status" value="1"/>
</dbReference>
<dbReference type="Proteomes" id="UP000327013">
    <property type="component" value="Chromosome 1"/>
</dbReference>
<protein>
    <recommendedName>
        <fullName evidence="6">UDP-glycosyltransferases domain-containing protein</fullName>
    </recommendedName>
</protein>
<keyword evidence="5" id="KW-1185">Reference proteome</keyword>
<gene>
    <name evidence="4" type="ORF">FH972_002554</name>
</gene>
<dbReference type="EMBL" id="CM017321">
    <property type="protein sequence ID" value="KAE7997968.1"/>
    <property type="molecule type" value="Genomic_DNA"/>
</dbReference>
<evidence type="ECO:0000256" key="2">
    <source>
        <dbReference type="ARBA" id="ARBA00022676"/>
    </source>
</evidence>
<keyword evidence="2" id="KW-0328">Glycosyltransferase</keyword>
<dbReference type="PANTHER" id="PTHR48048:SF30">
    <property type="entry name" value="GLYCOSYLTRANSFERASE"/>
    <property type="match status" value="1"/>
</dbReference>
<dbReference type="InterPro" id="IPR050481">
    <property type="entry name" value="UDP-glycosyltransf_plant"/>
</dbReference>
<keyword evidence="3" id="KW-0808">Transferase</keyword>
<accession>A0A5N6QF81</accession>
<comment type="similarity">
    <text evidence="1">Belongs to the UDP-glycosyltransferase family.</text>
</comment>
<sequence length="370" mass="40275">MEDAIVLYPSPGMGHLISMVELGKLILKHHPSFSITILILTPPYTTGSTAQYIATVNAATPSFTFHHLPTIPLSPATKHVEQLAFELSRLSNPNLHQALQTISQTSSLKALIFDFFNNAAFEVATNLHIPAFYYYTSGASSLTGFLYTPTLHRNTTKSFKDVNTLLHIPGIPPIHASEMPTPLLVRDTEVYNNFLQTGTQMSKSNGIILNTFELLETKAVKAISDGLCVPDGPTAPIFCIGPLISTNHVGVEHECMSWLNSQPSRSVLFLCFGSMGLFSAKQLKEIATGLENCGHGFLWVVRAPPVENKSQSQSILTPEEPNLDELLPQGKELRERVLGIRDGAVAAMKEGGSSLVALAKLAALWKQTVT</sequence>
<dbReference type="AlphaFoldDB" id="A0A5N6QF81"/>
<evidence type="ECO:0000313" key="5">
    <source>
        <dbReference type="Proteomes" id="UP000327013"/>
    </source>
</evidence>
<evidence type="ECO:0008006" key="6">
    <source>
        <dbReference type="Google" id="ProtNLM"/>
    </source>
</evidence>
<reference evidence="4 5" key="1">
    <citation type="submission" date="2019-06" db="EMBL/GenBank/DDBJ databases">
        <title>A chromosomal-level reference genome of Carpinus fangiana (Coryloideae, Betulaceae).</title>
        <authorList>
            <person name="Yang X."/>
            <person name="Wang Z."/>
            <person name="Zhang L."/>
            <person name="Hao G."/>
            <person name="Liu J."/>
            <person name="Yang Y."/>
        </authorList>
    </citation>
    <scope>NUCLEOTIDE SEQUENCE [LARGE SCALE GENOMIC DNA]</scope>
    <source>
        <strain evidence="4">Cfa_2016G</strain>
        <tissue evidence="4">Leaf</tissue>
    </source>
</reference>
<evidence type="ECO:0000256" key="1">
    <source>
        <dbReference type="ARBA" id="ARBA00009995"/>
    </source>
</evidence>
<evidence type="ECO:0000256" key="3">
    <source>
        <dbReference type="ARBA" id="ARBA00022679"/>
    </source>
</evidence>
<dbReference type="FunFam" id="3.40.50.2000:FF:000095">
    <property type="entry name" value="Glycosyltransferase"/>
    <property type="match status" value="1"/>
</dbReference>
<proteinExistence type="inferred from homology"/>
<name>A0A5N6QF81_9ROSI</name>
<dbReference type="PANTHER" id="PTHR48048">
    <property type="entry name" value="GLYCOSYLTRANSFERASE"/>
    <property type="match status" value="1"/>
</dbReference>
<dbReference type="Gene3D" id="3.40.50.2000">
    <property type="entry name" value="Glycogen Phosphorylase B"/>
    <property type="match status" value="2"/>
</dbReference>
<dbReference type="OrthoDB" id="5835829at2759"/>
<evidence type="ECO:0000313" key="4">
    <source>
        <dbReference type="EMBL" id="KAE7997968.1"/>
    </source>
</evidence>
<dbReference type="InterPro" id="IPR002213">
    <property type="entry name" value="UDP_glucos_trans"/>
</dbReference>